<dbReference type="EMBL" id="GBBK01005681">
    <property type="protein sequence ID" value="JAC18801.1"/>
    <property type="molecule type" value="mRNA"/>
</dbReference>
<feature type="signal peptide" evidence="2">
    <location>
        <begin position="1"/>
        <end position="19"/>
    </location>
</feature>
<keyword evidence="2" id="KW-0732">Signal</keyword>
<name>A0A023FBB1_AMBCJ</name>
<sequence length="83" mass="8592">MLGTVFISAAFAFLITVHAASVELARDDDQVSDTATTLSPPQSEVPDEVPEVMERSGPSSGPNDLCAAGSCTNTTEGQPQPMP</sequence>
<dbReference type="AlphaFoldDB" id="A0A023FBB1"/>
<feature type="compositionally biased region" description="Polar residues" evidence="1">
    <location>
        <begin position="70"/>
        <end position="83"/>
    </location>
</feature>
<evidence type="ECO:0000313" key="3">
    <source>
        <dbReference type="EMBL" id="JAC18801.1"/>
    </source>
</evidence>
<feature type="compositionally biased region" description="Polar residues" evidence="1">
    <location>
        <begin position="32"/>
        <end position="42"/>
    </location>
</feature>
<reference evidence="3" key="1">
    <citation type="submission" date="2014-03" db="EMBL/GenBank/DDBJ databases">
        <title>The sialotranscriptome of Amblyomma triste, Amblyomma parvum and Amblyomma cajennense ticks, uncovered by 454-based RNA-seq.</title>
        <authorList>
            <person name="Garcia G.R."/>
            <person name="Gardinassi L.G."/>
            <person name="Ribeiro J.M."/>
            <person name="Anatriello E."/>
            <person name="Ferreira B.R."/>
            <person name="Moreira H.N."/>
            <person name="Mafra C."/>
            <person name="Olegario M.M."/>
            <person name="Szabo P.J."/>
            <person name="Miranda-Santos I.K."/>
            <person name="Maruyama S.R."/>
        </authorList>
    </citation>
    <scope>NUCLEOTIDE SEQUENCE</scope>
    <source>
        <strain evidence="3">Uberlandia</strain>
        <tissue evidence="3">Salivary glands</tissue>
    </source>
</reference>
<protein>
    <submittedName>
        <fullName evidence="3">Putative secreted mucin</fullName>
    </submittedName>
</protein>
<feature type="region of interest" description="Disordered" evidence="1">
    <location>
        <begin position="27"/>
        <end position="83"/>
    </location>
</feature>
<accession>A0A023FBB1</accession>
<evidence type="ECO:0000256" key="1">
    <source>
        <dbReference type="SAM" id="MobiDB-lite"/>
    </source>
</evidence>
<evidence type="ECO:0000256" key="2">
    <source>
        <dbReference type="SAM" id="SignalP"/>
    </source>
</evidence>
<feature type="chain" id="PRO_5001514766" evidence="2">
    <location>
        <begin position="20"/>
        <end position="83"/>
    </location>
</feature>
<proteinExistence type="evidence at transcript level"/>
<organism evidence="3">
    <name type="scientific">Amblyomma cajennense</name>
    <name type="common">Cayenne tick</name>
    <name type="synonym">Acarus cajennensis</name>
    <dbReference type="NCBI Taxonomy" id="34607"/>
    <lineage>
        <taxon>Eukaryota</taxon>
        <taxon>Metazoa</taxon>
        <taxon>Ecdysozoa</taxon>
        <taxon>Arthropoda</taxon>
        <taxon>Chelicerata</taxon>
        <taxon>Arachnida</taxon>
        <taxon>Acari</taxon>
        <taxon>Parasitiformes</taxon>
        <taxon>Ixodida</taxon>
        <taxon>Ixodoidea</taxon>
        <taxon>Ixodidae</taxon>
        <taxon>Amblyomminae</taxon>
        <taxon>Amblyomma</taxon>
    </lineage>
</organism>